<reference evidence="1 2" key="1">
    <citation type="submission" date="2016-11" db="EMBL/GenBank/DDBJ databases">
        <title>Trade-off between light-utilization and light-protection in marine flavobacteria.</title>
        <authorList>
            <person name="Kumagai Y."/>
        </authorList>
    </citation>
    <scope>NUCLEOTIDE SEQUENCE [LARGE SCALE GENOMIC DNA]</scope>
    <source>
        <strain evidence="1 2">JCM 13191</strain>
    </source>
</reference>
<keyword evidence="2" id="KW-1185">Reference proteome</keyword>
<sequence>MRNPNAPLNPTVFNYLSQDYGLAGPVMKTVTTTTTDDGTDVNTVIFDEKGKLVSDDSEYEPLKMEYAENEIIVKTKNGNRHHLVQNGNIVKTTYEDGAFKEYKYDSNNNLTEIIYNGTDYSEKVIFKYDDQNRVIEKTSYWDDKFQNTIDYRYFGETDDLQVEQSDKEDSTRRATYYYSNGAYQNVYHDVLGQKSMSNVKYDKYGNWISYSDERFGGEVTREIIYF</sequence>
<dbReference type="AlphaFoldDB" id="A0A1W6MIW0"/>
<evidence type="ECO:0008006" key="3">
    <source>
        <dbReference type="Google" id="ProtNLM"/>
    </source>
</evidence>
<dbReference type="Proteomes" id="UP000193431">
    <property type="component" value="Chromosome"/>
</dbReference>
<evidence type="ECO:0000313" key="2">
    <source>
        <dbReference type="Proteomes" id="UP000193431"/>
    </source>
</evidence>
<proteinExistence type="predicted"/>
<accession>A0A1W6MIW0</accession>
<name>A0A1W6MIW0_9FLAO</name>
<evidence type="ECO:0000313" key="1">
    <source>
        <dbReference type="EMBL" id="ARN77545.1"/>
    </source>
</evidence>
<dbReference type="EMBL" id="CP019344">
    <property type="protein sequence ID" value="ARN77545.1"/>
    <property type="molecule type" value="Genomic_DNA"/>
</dbReference>
<gene>
    <name evidence="1" type="ORF">BST97_05835</name>
</gene>
<dbReference type="STRING" id="331648.BST97_05835"/>
<protein>
    <recommendedName>
        <fullName evidence="3">Type IV secretion protein Rhs</fullName>
    </recommendedName>
</protein>
<organism evidence="1 2">
    <name type="scientific">Nonlabens spongiae</name>
    <dbReference type="NCBI Taxonomy" id="331648"/>
    <lineage>
        <taxon>Bacteria</taxon>
        <taxon>Pseudomonadati</taxon>
        <taxon>Bacteroidota</taxon>
        <taxon>Flavobacteriia</taxon>
        <taxon>Flavobacteriales</taxon>
        <taxon>Flavobacteriaceae</taxon>
        <taxon>Nonlabens</taxon>
    </lineage>
</organism>